<evidence type="ECO:0000313" key="3">
    <source>
        <dbReference type="EMBL" id="KAK9924970.1"/>
    </source>
</evidence>
<organism evidence="3 4">
    <name type="scientific">Rubus argutus</name>
    <name type="common">Southern blackberry</name>
    <dbReference type="NCBI Taxonomy" id="59490"/>
    <lineage>
        <taxon>Eukaryota</taxon>
        <taxon>Viridiplantae</taxon>
        <taxon>Streptophyta</taxon>
        <taxon>Embryophyta</taxon>
        <taxon>Tracheophyta</taxon>
        <taxon>Spermatophyta</taxon>
        <taxon>Magnoliopsida</taxon>
        <taxon>eudicotyledons</taxon>
        <taxon>Gunneridae</taxon>
        <taxon>Pentapetalae</taxon>
        <taxon>rosids</taxon>
        <taxon>fabids</taxon>
        <taxon>Rosales</taxon>
        <taxon>Rosaceae</taxon>
        <taxon>Rosoideae</taxon>
        <taxon>Rosoideae incertae sedis</taxon>
        <taxon>Rubus</taxon>
    </lineage>
</organism>
<comment type="caution">
    <text evidence="3">The sequence shown here is derived from an EMBL/GenBank/DDBJ whole genome shotgun (WGS) entry which is preliminary data.</text>
</comment>
<keyword evidence="4" id="KW-1185">Reference proteome</keyword>
<dbReference type="InterPro" id="IPR040400">
    <property type="entry name" value="BAG5/6/7/8"/>
</dbReference>
<dbReference type="GO" id="GO:0006457">
    <property type="term" value="P:protein folding"/>
    <property type="evidence" value="ECO:0007669"/>
    <property type="project" value="TreeGrafter"/>
</dbReference>
<feature type="region of interest" description="Disordered" evidence="2">
    <location>
        <begin position="1"/>
        <end position="20"/>
    </location>
</feature>
<feature type="compositionally biased region" description="Basic residues" evidence="2">
    <location>
        <begin position="1"/>
        <end position="16"/>
    </location>
</feature>
<feature type="compositionally biased region" description="Basic and acidic residues" evidence="2">
    <location>
        <begin position="358"/>
        <end position="380"/>
    </location>
</feature>
<evidence type="ECO:0000256" key="1">
    <source>
        <dbReference type="ARBA" id="ARBA00023186"/>
    </source>
</evidence>
<protein>
    <recommendedName>
        <fullName evidence="5">BAG family molecular chaperone regulator 8, chloroplastic</fullName>
    </recommendedName>
</protein>
<evidence type="ECO:0000256" key="2">
    <source>
        <dbReference type="SAM" id="MobiDB-lite"/>
    </source>
</evidence>
<gene>
    <name evidence="3" type="ORF">M0R45_033311</name>
</gene>
<name>A0AAW1WLT6_RUBAR</name>
<dbReference type="PANTHER" id="PTHR33322">
    <property type="entry name" value="BAG DOMAIN CONTAINING PROTEIN, EXPRESSED"/>
    <property type="match status" value="1"/>
</dbReference>
<feature type="region of interest" description="Disordered" evidence="2">
    <location>
        <begin position="345"/>
        <end position="427"/>
    </location>
</feature>
<dbReference type="GO" id="GO:0009506">
    <property type="term" value="C:plasmodesma"/>
    <property type="evidence" value="ECO:0007669"/>
    <property type="project" value="TreeGrafter"/>
</dbReference>
<dbReference type="Proteomes" id="UP001457282">
    <property type="component" value="Unassembled WGS sequence"/>
</dbReference>
<evidence type="ECO:0008006" key="5">
    <source>
        <dbReference type="Google" id="ProtNLM"/>
    </source>
</evidence>
<proteinExistence type="predicted"/>
<dbReference type="AlphaFoldDB" id="A0AAW1WLT6"/>
<reference evidence="3 4" key="1">
    <citation type="journal article" date="2023" name="G3 (Bethesda)">
        <title>A chromosome-length genome assembly and annotation of blackberry (Rubus argutus, cv. 'Hillquist').</title>
        <authorList>
            <person name="Bruna T."/>
            <person name="Aryal R."/>
            <person name="Dudchenko O."/>
            <person name="Sargent D.J."/>
            <person name="Mead D."/>
            <person name="Buti M."/>
            <person name="Cavallini A."/>
            <person name="Hytonen T."/>
            <person name="Andres J."/>
            <person name="Pham M."/>
            <person name="Weisz D."/>
            <person name="Mascagni F."/>
            <person name="Usai G."/>
            <person name="Natali L."/>
            <person name="Bassil N."/>
            <person name="Fernandez G.E."/>
            <person name="Lomsadze A."/>
            <person name="Armour M."/>
            <person name="Olukolu B."/>
            <person name="Poorten T."/>
            <person name="Britton C."/>
            <person name="Davik J."/>
            <person name="Ashrafi H."/>
            <person name="Aiden E.L."/>
            <person name="Borodovsky M."/>
            <person name="Worthington M."/>
        </authorList>
    </citation>
    <scope>NUCLEOTIDE SEQUENCE [LARGE SCALE GENOMIC DNA]</scope>
    <source>
        <strain evidence="3">PI 553951</strain>
    </source>
</reference>
<feature type="region of interest" description="Disordered" evidence="2">
    <location>
        <begin position="65"/>
        <end position="101"/>
    </location>
</feature>
<feature type="compositionally biased region" description="Basic and acidic residues" evidence="2">
    <location>
        <begin position="411"/>
        <end position="420"/>
    </location>
</feature>
<keyword evidence="1" id="KW-0143">Chaperone</keyword>
<dbReference type="PANTHER" id="PTHR33322:SF18">
    <property type="entry name" value="BAG FAMILY MOLECULAR CHAPERONE REGULATOR 8, CHLOROPLASTIC"/>
    <property type="match status" value="1"/>
</dbReference>
<feature type="compositionally biased region" description="Basic residues" evidence="2">
    <location>
        <begin position="73"/>
        <end position="91"/>
    </location>
</feature>
<sequence length="457" mass="51958">MASHHHHPHPHPHHQNHPSTTTCCCTTPYSSCYCTQSHHPYPPPQPPQPVSDPLLQAIASQLLQFNPPDPYLHHHQNPHKTHKIQHPKHRFHQQEQQQEQLHSLLSRIEALEASLHHHSSNRSRSSNSYSLRDYAARVIQTHFRAFLVRRSRTLRQLKDLALIKSAFTSLKSSVSNQTHFDFHAISQKALALLLKLDSVQCGDPIVRDGKRSISRDLVRFLEFIEGVAVKRQGLCLKPVRNVRPVQNVNKSRVLGNKRGDLGRDQREMIGKLRDRIEKIRGFARVSENDEEDVELEGFQHVSGDDEESLGQYGNGALLKRHGFQPKVKKSVSFAENNVFRVYDNNDEVVSSGDGSDSSDDHGERVENCSEVEDVKGFSRETEDDDEAHVENGGSPQTSDAERNRRARMTQRRGEVYEVKGHGQGQNDYLLFSAPMPVKMDSKEDNVVKRNQGCKIVT</sequence>
<accession>A0AAW1WLT6</accession>
<evidence type="ECO:0000313" key="4">
    <source>
        <dbReference type="Proteomes" id="UP001457282"/>
    </source>
</evidence>
<dbReference type="EMBL" id="JBEDUW010000006">
    <property type="protein sequence ID" value="KAK9924970.1"/>
    <property type="molecule type" value="Genomic_DNA"/>
</dbReference>